<dbReference type="Proteomes" id="UP000192247">
    <property type="component" value="Unassembled WGS sequence"/>
</dbReference>
<dbReference type="OrthoDB" id="6516826at2759"/>
<evidence type="ECO:0000313" key="1">
    <source>
        <dbReference type="EMBL" id="OQR71899.1"/>
    </source>
</evidence>
<dbReference type="InterPro" id="IPR029058">
    <property type="entry name" value="AB_hydrolase_fold"/>
</dbReference>
<dbReference type="Gene3D" id="3.40.50.1820">
    <property type="entry name" value="alpha/beta hydrolase"/>
    <property type="match status" value="1"/>
</dbReference>
<reference evidence="1 2" key="1">
    <citation type="journal article" date="2017" name="Gigascience">
        <title>Draft genome of the honey bee ectoparasitic mite, Tropilaelaps mercedesae, is shaped by the parasitic life history.</title>
        <authorList>
            <person name="Dong X."/>
            <person name="Armstrong S.D."/>
            <person name="Xia D."/>
            <person name="Makepeace B.L."/>
            <person name="Darby A.C."/>
            <person name="Kadowaki T."/>
        </authorList>
    </citation>
    <scope>NUCLEOTIDE SEQUENCE [LARGE SCALE GENOMIC DNA]</scope>
    <source>
        <strain evidence="1">Wuxi-XJTLU</strain>
    </source>
</reference>
<dbReference type="EMBL" id="MNPL01013188">
    <property type="protein sequence ID" value="OQR71899.1"/>
    <property type="molecule type" value="Genomic_DNA"/>
</dbReference>
<dbReference type="PANTHER" id="PTHR11005">
    <property type="entry name" value="LYSOSOMAL ACID LIPASE-RELATED"/>
    <property type="match status" value="1"/>
</dbReference>
<dbReference type="STRING" id="418985.A0A1V9XEI2"/>
<dbReference type="AlphaFoldDB" id="A0A1V9XEI2"/>
<comment type="caution">
    <text evidence="1">The sequence shown here is derived from an EMBL/GenBank/DDBJ whole genome shotgun (WGS) entry which is preliminary data.</text>
</comment>
<proteinExistence type="predicted"/>
<evidence type="ECO:0000313" key="2">
    <source>
        <dbReference type="Proteomes" id="UP000192247"/>
    </source>
</evidence>
<name>A0A1V9XEI2_9ACAR</name>
<sequence length="200" mass="23098">MRRTLGALSPKSYATDVLVQDRPLFSNAHDGDPTYFAANPKLCSLALCPITSDLSGNLFTSSGHHNKSRLAVYSTHFPAGTSFNDLKHYMQLHKERRFAYYDFRDARKNSRAYGTVRPPEYNLKNVRAKMLIFYSKQDSFVSVRDGQRVVELFKDNVYKSTGVELPYSGFVHMDFLWSIQAKQQLYDLVIERMKEIDLDY</sequence>
<dbReference type="InParanoid" id="A0A1V9XEI2"/>
<protein>
    <submittedName>
        <fullName evidence="1">Lipase 3-like</fullName>
    </submittedName>
</protein>
<dbReference type="SUPFAM" id="SSF53474">
    <property type="entry name" value="alpha/beta-Hydrolases"/>
    <property type="match status" value="1"/>
</dbReference>
<keyword evidence="2" id="KW-1185">Reference proteome</keyword>
<gene>
    <name evidence="1" type="ORF">BIW11_10712</name>
</gene>
<accession>A0A1V9XEI2</accession>
<organism evidence="1 2">
    <name type="scientific">Tropilaelaps mercedesae</name>
    <dbReference type="NCBI Taxonomy" id="418985"/>
    <lineage>
        <taxon>Eukaryota</taxon>
        <taxon>Metazoa</taxon>
        <taxon>Ecdysozoa</taxon>
        <taxon>Arthropoda</taxon>
        <taxon>Chelicerata</taxon>
        <taxon>Arachnida</taxon>
        <taxon>Acari</taxon>
        <taxon>Parasitiformes</taxon>
        <taxon>Mesostigmata</taxon>
        <taxon>Gamasina</taxon>
        <taxon>Dermanyssoidea</taxon>
        <taxon>Laelapidae</taxon>
        <taxon>Tropilaelaps</taxon>
    </lineage>
</organism>